<evidence type="ECO:0000313" key="3">
    <source>
        <dbReference type="EMBL" id="KAJ6969262.1"/>
    </source>
</evidence>
<dbReference type="EMBL" id="JAQIZT010000016">
    <property type="protein sequence ID" value="KAJ6969193.1"/>
    <property type="molecule type" value="Genomic_DNA"/>
</dbReference>
<reference evidence="3 4" key="1">
    <citation type="journal article" date="2023" name="Mol. Ecol. Resour.">
        <title>Chromosome-level genome assembly of a triploid poplar Populus alba 'Berolinensis'.</title>
        <authorList>
            <person name="Chen S."/>
            <person name="Yu Y."/>
            <person name="Wang X."/>
            <person name="Wang S."/>
            <person name="Zhang T."/>
            <person name="Zhou Y."/>
            <person name="He R."/>
            <person name="Meng N."/>
            <person name="Wang Y."/>
            <person name="Liu W."/>
            <person name="Liu Z."/>
            <person name="Liu J."/>
            <person name="Guo Q."/>
            <person name="Huang H."/>
            <person name="Sederoff R.R."/>
            <person name="Wang G."/>
            <person name="Qu G."/>
            <person name="Chen S."/>
        </authorList>
    </citation>
    <scope>NUCLEOTIDE SEQUENCE [LARGE SCALE GENOMIC DNA]</scope>
    <source>
        <strain evidence="3">SC-2020</strain>
    </source>
</reference>
<proteinExistence type="predicted"/>
<protein>
    <submittedName>
        <fullName evidence="3">Uncharacterized protein</fullName>
    </submittedName>
</protein>
<name>A0AAD6PVF7_9ROSI</name>
<sequence length="133" mass="14913">MLVNSAMLKRKLKVGKRSEWRKGDYSLHSMLPTILSRFTPQQEPILPSMQRHSQLSLSGGSIFTVISYYKSSTDQVSPRVPLSTSLGIFNRPERVLSFLLKCLGELLVSFDVNNPLIASSENTVSRLRDTKGT</sequence>
<dbReference type="EMBL" id="JAQIZT010000016">
    <property type="protein sequence ID" value="KAJ6969262.1"/>
    <property type="molecule type" value="Genomic_DNA"/>
</dbReference>
<dbReference type="Proteomes" id="UP001164929">
    <property type="component" value="Chromosome 16"/>
</dbReference>
<dbReference type="AlphaFoldDB" id="A0AAD6PVF7"/>
<evidence type="ECO:0000313" key="4">
    <source>
        <dbReference type="Proteomes" id="UP001164929"/>
    </source>
</evidence>
<comment type="caution">
    <text evidence="3">The sequence shown here is derived from an EMBL/GenBank/DDBJ whole genome shotgun (WGS) entry which is preliminary data.</text>
</comment>
<evidence type="ECO:0000313" key="2">
    <source>
        <dbReference type="EMBL" id="KAJ6969202.1"/>
    </source>
</evidence>
<accession>A0AAD6PVF7</accession>
<gene>
    <name evidence="1" type="ORF">NC653_036994</name>
    <name evidence="2" type="ORF">NC653_037001</name>
    <name evidence="3" type="ORF">NC653_037050</name>
</gene>
<keyword evidence="4" id="KW-1185">Reference proteome</keyword>
<evidence type="ECO:0000313" key="1">
    <source>
        <dbReference type="EMBL" id="KAJ6969193.1"/>
    </source>
</evidence>
<dbReference type="EMBL" id="JAQIZT010000016">
    <property type="protein sequence ID" value="KAJ6969202.1"/>
    <property type="molecule type" value="Genomic_DNA"/>
</dbReference>
<organism evidence="3 4">
    <name type="scientific">Populus alba x Populus x berolinensis</name>
    <dbReference type="NCBI Taxonomy" id="444605"/>
    <lineage>
        <taxon>Eukaryota</taxon>
        <taxon>Viridiplantae</taxon>
        <taxon>Streptophyta</taxon>
        <taxon>Embryophyta</taxon>
        <taxon>Tracheophyta</taxon>
        <taxon>Spermatophyta</taxon>
        <taxon>Magnoliopsida</taxon>
        <taxon>eudicotyledons</taxon>
        <taxon>Gunneridae</taxon>
        <taxon>Pentapetalae</taxon>
        <taxon>rosids</taxon>
        <taxon>fabids</taxon>
        <taxon>Malpighiales</taxon>
        <taxon>Salicaceae</taxon>
        <taxon>Saliceae</taxon>
        <taxon>Populus</taxon>
    </lineage>
</organism>